<dbReference type="GO" id="GO:0005777">
    <property type="term" value="C:peroxisome"/>
    <property type="evidence" value="ECO:0007669"/>
    <property type="project" value="TreeGrafter"/>
</dbReference>
<dbReference type="RefSeq" id="XP_013926060.1">
    <property type="nucleotide sequence ID" value="XM_014070585.1"/>
</dbReference>
<dbReference type="GeneID" id="106552337"/>
<evidence type="ECO:0000313" key="2">
    <source>
        <dbReference type="Proteomes" id="UP000504617"/>
    </source>
</evidence>
<proteinExistence type="predicted"/>
<feature type="compositionally biased region" description="Acidic residues" evidence="1">
    <location>
        <begin position="271"/>
        <end position="282"/>
    </location>
</feature>
<dbReference type="AlphaFoldDB" id="A0A6I9YQZ2"/>
<dbReference type="CTD" id="80125"/>
<dbReference type="InterPro" id="IPR039889">
    <property type="entry name" value="CCD33"/>
</dbReference>
<dbReference type="OrthoDB" id="552574at2759"/>
<evidence type="ECO:0000313" key="3">
    <source>
        <dbReference type="RefSeq" id="XP_013926060.1"/>
    </source>
</evidence>
<dbReference type="Proteomes" id="UP000504617">
    <property type="component" value="Unplaced"/>
</dbReference>
<dbReference type="PANTHER" id="PTHR21623">
    <property type="entry name" value="SPERIOLIN-BINDING FACTOR"/>
    <property type="match status" value="1"/>
</dbReference>
<keyword evidence="2" id="KW-1185">Reference proteome</keyword>
<protein>
    <submittedName>
        <fullName evidence="3">Coiled-coil domain-containing protein 33</fullName>
    </submittedName>
</protein>
<gene>
    <name evidence="3" type="primary">CCDC33</name>
</gene>
<accession>A0A6I9YQZ2</accession>
<sequence>MAGKGGEPRVPTTLQKSRLKTEEKILDFDFQLESVQFNELGKYVLRLTAENPLVEGSGAGVQLRVNDGEVLHTNTATTNVVEQANLSEVYMFEKRRFLFILPKGFCKNDKNHDARLRIEALRQRGTFLKTNVKAGEAFFAIYPRTNQPRINLFASKDEDLYRYSDIMVLLRAGGNDLAMHCGRLAYTVSFHEHRPGAKREIPITPRHLSPLVPRKEDKMQTEVGSSFLGVQPERSPGSTLERSSRVSLAAESHIRGHSPYSPPESRKELPNEDIQDFSEEEQSILAASSSSSSS</sequence>
<reference evidence="3" key="1">
    <citation type="submission" date="2025-08" db="UniProtKB">
        <authorList>
            <consortium name="RefSeq"/>
        </authorList>
    </citation>
    <scope>IDENTIFICATION</scope>
</reference>
<feature type="region of interest" description="Disordered" evidence="1">
    <location>
        <begin position="197"/>
        <end position="294"/>
    </location>
</feature>
<feature type="non-terminal residue" evidence="3">
    <location>
        <position position="294"/>
    </location>
</feature>
<dbReference type="KEGG" id="tsr:106552337"/>
<dbReference type="PANTHER" id="PTHR21623:SF2">
    <property type="entry name" value="COILED-COIL DOMAIN-CONTAINING PROTEIN 33"/>
    <property type="match status" value="1"/>
</dbReference>
<name>A0A6I9YQZ2_9SAUR</name>
<evidence type="ECO:0000256" key="1">
    <source>
        <dbReference type="SAM" id="MobiDB-lite"/>
    </source>
</evidence>
<organism evidence="2 3">
    <name type="scientific">Thamnophis sirtalis</name>
    <dbReference type="NCBI Taxonomy" id="35019"/>
    <lineage>
        <taxon>Eukaryota</taxon>
        <taxon>Metazoa</taxon>
        <taxon>Chordata</taxon>
        <taxon>Craniata</taxon>
        <taxon>Vertebrata</taxon>
        <taxon>Euteleostomi</taxon>
        <taxon>Lepidosauria</taxon>
        <taxon>Squamata</taxon>
        <taxon>Bifurcata</taxon>
        <taxon>Unidentata</taxon>
        <taxon>Episquamata</taxon>
        <taxon>Toxicofera</taxon>
        <taxon>Serpentes</taxon>
        <taxon>Colubroidea</taxon>
        <taxon>Colubridae</taxon>
        <taxon>Natricinae</taxon>
        <taxon>Thamnophis</taxon>
    </lineage>
</organism>